<dbReference type="EMBL" id="MN740874">
    <property type="protein sequence ID" value="QHU16040.1"/>
    <property type="molecule type" value="Genomic_DNA"/>
</dbReference>
<accession>A0A6C0KH81</accession>
<sequence length="220" mass="24585">MLKRLAVFAGGLLSASAQLSILTGEINSAWGTLNSIMSAFKHGSKDTLLETLTNRGYKTFLDKTNVQVTQDIPEQYFPTFVKHMSMNLAVPPEKLQAFNDYVMDIQYVGSDQWSALQNTFSLSTGATCNYVMICTNHNFANKTFNWVSADIEGEFTLQPDIFVIAHETSSFFSDKTTIEFIEKPAGVKEKDFEAFFVFTKLIAFKQIGAFLGMDLEFPAS</sequence>
<name>A0A6C0KH81_9ZZZZ</name>
<protein>
    <submittedName>
        <fullName evidence="1">Uncharacterized protein</fullName>
    </submittedName>
</protein>
<organism evidence="1">
    <name type="scientific">viral metagenome</name>
    <dbReference type="NCBI Taxonomy" id="1070528"/>
    <lineage>
        <taxon>unclassified sequences</taxon>
        <taxon>metagenomes</taxon>
        <taxon>organismal metagenomes</taxon>
    </lineage>
</organism>
<reference evidence="1" key="1">
    <citation type="journal article" date="2020" name="Nature">
        <title>Giant virus diversity and host interactions through global metagenomics.</title>
        <authorList>
            <person name="Schulz F."/>
            <person name="Roux S."/>
            <person name="Paez-Espino D."/>
            <person name="Jungbluth S."/>
            <person name="Walsh D.A."/>
            <person name="Denef V.J."/>
            <person name="McMahon K.D."/>
            <person name="Konstantinidis K.T."/>
            <person name="Eloe-Fadrosh E.A."/>
            <person name="Kyrpides N.C."/>
            <person name="Woyke T."/>
        </authorList>
    </citation>
    <scope>NUCLEOTIDE SEQUENCE</scope>
    <source>
        <strain evidence="1">GVMAG-S-3300010158-109</strain>
    </source>
</reference>
<evidence type="ECO:0000313" key="1">
    <source>
        <dbReference type="EMBL" id="QHU16040.1"/>
    </source>
</evidence>
<dbReference type="AlphaFoldDB" id="A0A6C0KH81"/>
<proteinExistence type="predicted"/>